<dbReference type="InterPro" id="IPR000917">
    <property type="entry name" value="Sulfatase_N"/>
</dbReference>
<accession>A0ABZ0RPS5</accession>
<sequence length="471" mass="53790">MVAAWACACSFVSASEVERPNILVIMTDDLRIGMLGAEGHPYLKTPNLDRFVSEGVTFNNCYALSPVCGPSRASIFTGQYSTQHMRRDNFYYPDDFEYYLPQYFRDSGYVTALIGKYYEGDAFRKKARKAWSHWFVNAGPDTEKRTPGMSHIDWWNAYLYQDQMYAVGKDRKVVIEGHQTDILFDEAARFAVDTKEQPFCIFLSPFSPHTPLIPTKRNAGKYKGMGIPERPDLELDLGYFRKEGRLEEVINMYEEYCAMITDIDEGMGRLFQSLEQSGQLDNTLIIFTSDNGLLYGEHGFAWKRHPWESSAKVPFFVRYPKLAKGGSESDALVNLADIFFTCADLGRVKLPEIPGQQGESILPLLSGEVDQVRDEMMFIQYEKPDRENPGVPEVMLWASVVRANGWKLTEYNIPPEQRPDVPLTQMYHLATDAYEMENLAGNPEYAPALKSLKTQLKQKLEAIEADSTWMR</sequence>
<proteinExistence type="inferred from homology"/>
<keyword evidence="6" id="KW-0106">Calcium</keyword>
<evidence type="ECO:0000256" key="6">
    <source>
        <dbReference type="ARBA" id="ARBA00022837"/>
    </source>
</evidence>
<dbReference type="PROSITE" id="PS00523">
    <property type="entry name" value="SULFATASE_1"/>
    <property type="match status" value="1"/>
</dbReference>
<evidence type="ECO:0000256" key="3">
    <source>
        <dbReference type="ARBA" id="ARBA00022723"/>
    </source>
</evidence>
<dbReference type="EMBL" id="CP138858">
    <property type="protein sequence ID" value="WPJ98220.1"/>
    <property type="molecule type" value="Genomic_DNA"/>
</dbReference>
<gene>
    <name evidence="8" type="ORF">SH580_18305</name>
</gene>
<evidence type="ECO:0000259" key="7">
    <source>
        <dbReference type="Pfam" id="PF00884"/>
    </source>
</evidence>
<dbReference type="Proteomes" id="UP001324993">
    <property type="component" value="Chromosome"/>
</dbReference>
<organism evidence="8 9">
    <name type="scientific">Coraliomargarita algicola</name>
    <dbReference type="NCBI Taxonomy" id="3092156"/>
    <lineage>
        <taxon>Bacteria</taxon>
        <taxon>Pseudomonadati</taxon>
        <taxon>Verrucomicrobiota</taxon>
        <taxon>Opitutia</taxon>
        <taxon>Puniceicoccales</taxon>
        <taxon>Coraliomargaritaceae</taxon>
        <taxon>Coraliomargarita</taxon>
    </lineage>
</organism>
<keyword evidence="3" id="KW-0479">Metal-binding</keyword>
<keyword evidence="9" id="KW-1185">Reference proteome</keyword>
<evidence type="ECO:0000313" key="9">
    <source>
        <dbReference type="Proteomes" id="UP001324993"/>
    </source>
</evidence>
<evidence type="ECO:0000256" key="2">
    <source>
        <dbReference type="ARBA" id="ARBA00008779"/>
    </source>
</evidence>
<evidence type="ECO:0000313" key="8">
    <source>
        <dbReference type="EMBL" id="WPJ98220.1"/>
    </source>
</evidence>
<comment type="cofactor">
    <cofactor evidence="1">
        <name>Ca(2+)</name>
        <dbReference type="ChEBI" id="CHEBI:29108"/>
    </cofactor>
</comment>
<name>A0ABZ0RPS5_9BACT</name>
<dbReference type="SUPFAM" id="SSF53649">
    <property type="entry name" value="Alkaline phosphatase-like"/>
    <property type="match status" value="1"/>
</dbReference>
<comment type="similarity">
    <text evidence="2">Belongs to the sulfatase family.</text>
</comment>
<feature type="domain" description="Sulfatase N-terminal" evidence="7">
    <location>
        <begin position="20"/>
        <end position="345"/>
    </location>
</feature>
<dbReference type="InterPro" id="IPR050738">
    <property type="entry name" value="Sulfatase"/>
</dbReference>
<keyword evidence="4" id="KW-0732">Signal</keyword>
<dbReference type="InterPro" id="IPR017850">
    <property type="entry name" value="Alkaline_phosphatase_core_sf"/>
</dbReference>
<evidence type="ECO:0000256" key="1">
    <source>
        <dbReference type="ARBA" id="ARBA00001913"/>
    </source>
</evidence>
<protein>
    <submittedName>
        <fullName evidence="8">Sulfatase-like hydrolase/transferase</fullName>
    </submittedName>
</protein>
<evidence type="ECO:0000256" key="4">
    <source>
        <dbReference type="ARBA" id="ARBA00022729"/>
    </source>
</evidence>
<dbReference type="Pfam" id="PF00884">
    <property type="entry name" value="Sulfatase"/>
    <property type="match status" value="1"/>
</dbReference>
<dbReference type="InterPro" id="IPR024607">
    <property type="entry name" value="Sulfatase_CS"/>
</dbReference>
<dbReference type="PANTHER" id="PTHR42693:SF42">
    <property type="entry name" value="ARYLSULFATASE G"/>
    <property type="match status" value="1"/>
</dbReference>
<keyword evidence="5" id="KW-0378">Hydrolase</keyword>
<dbReference type="PANTHER" id="PTHR42693">
    <property type="entry name" value="ARYLSULFATASE FAMILY MEMBER"/>
    <property type="match status" value="1"/>
</dbReference>
<dbReference type="RefSeq" id="WP_319835021.1">
    <property type="nucleotide sequence ID" value="NZ_CP138858.1"/>
</dbReference>
<reference evidence="8 9" key="1">
    <citation type="submission" date="2023-11" db="EMBL/GenBank/DDBJ databases">
        <title>Coraliomargarita sp. nov., isolated from marine algae.</title>
        <authorList>
            <person name="Lee J.K."/>
            <person name="Baek J.H."/>
            <person name="Kim J.M."/>
            <person name="Choi D.G."/>
            <person name="Jeon C.O."/>
        </authorList>
    </citation>
    <scope>NUCLEOTIDE SEQUENCE [LARGE SCALE GENOMIC DNA]</scope>
    <source>
        <strain evidence="8 9">J2-16</strain>
    </source>
</reference>
<dbReference type="Gene3D" id="3.40.720.10">
    <property type="entry name" value="Alkaline Phosphatase, subunit A"/>
    <property type="match status" value="1"/>
</dbReference>
<evidence type="ECO:0000256" key="5">
    <source>
        <dbReference type="ARBA" id="ARBA00022801"/>
    </source>
</evidence>